<comment type="caution">
    <text evidence="1">The sequence shown here is derived from an EMBL/GenBank/DDBJ whole genome shotgun (WGS) entry which is preliminary data.</text>
</comment>
<proteinExistence type="predicted"/>
<sequence>MKTPAVVKRYNLALPSEQDLLLSLDRLMKHDQSRQLWSAACRASGVSPPLTMDQFERALMQLKDGKGMASIAAVSMLVRLKSYRTLSAMNDKQG</sequence>
<reference evidence="1" key="1">
    <citation type="journal article" date="2014" name="Int. J. Syst. Evol. Microbiol.">
        <title>Complete genome sequence of Corynebacterium casei LMG S-19264T (=DSM 44701T), isolated from a smear-ripened cheese.</title>
        <authorList>
            <consortium name="US DOE Joint Genome Institute (JGI-PGF)"/>
            <person name="Walter F."/>
            <person name="Albersmeier A."/>
            <person name="Kalinowski J."/>
            <person name="Ruckert C."/>
        </authorList>
    </citation>
    <scope>NUCLEOTIDE SEQUENCE</scope>
    <source>
        <strain evidence="1">KCTC 12344</strain>
    </source>
</reference>
<dbReference type="AlphaFoldDB" id="A0AA87Y7I9"/>
<protein>
    <submittedName>
        <fullName evidence="1">Uncharacterized protein</fullName>
    </submittedName>
</protein>
<organism evidence="1 2">
    <name type="scientific">Pseudoduganella plicata</name>
    <dbReference type="NCBI Taxonomy" id="321984"/>
    <lineage>
        <taxon>Bacteria</taxon>
        <taxon>Pseudomonadati</taxon>
        <taxon>Pseudomonadota</taxon>
        <taxon>Betaproteobacteria</taxon>
        <taxon>Burkholderiales</taxon>
        <taxon>Oxalobacteraceae</taxon>
        <taxon>Telluria group</taxon>
        <taxon>Pseudoduganella</taxon>
    </lineage>
</organism>
<dbReference type="Proteomes" id="UP000619512">
    <property type="component" value="Unassembled WGS sequence"/>
</dbReference>
<evidence type="ECO:0000313" key="2">
    <source>
        <dbReference type="Proteomes" id="UP000619512"/>
    </source>
</evidence>
<evidence type="ECO:0000313" key="1">
    <source>
        <dbReference type="EMBL" id="GGY90884.1"/>
    </source>
</evidence>
<dbReference type="RefSeq" id="WP_166793502.1">
    <property type="nucleotide sequence ID" value="NZ_BMWW01000004.1"/>
</dbReference>
<gene>
    <name evidence="1" type="ORF">GCM10007388_25180</name>
</gene>
<reference evidence="1" key="2">
    <citation type="submission" date="2022-12" db="EMBL/GenBank/DDBJ databases">
        <authorList>
            <person name="Sun Q."/>
            <person name="Kim S."/>
        </authorList>
    </citation>
    <scope>NUCLEOTIDE SEQUENCE</scope>
    <source>
        <strain evidence="1">KCTC 12344</strain>
    </source>
</reference>
<accession>A0AA87Y7I9</accession>
<dbReference type="EMBL" id="BMWW01000004">
    <property type="protein sequence ID" value="GGY90884.1"/>
    <property type="molecule type" value="Genomic_DNA"/>
</dbReference>
<name>A0AA87Y7I9_9BURK</name>